<dbReference type="InterPro" id="IPR052895">
    <property type="entry name" value="HetReg/Transcr_Mod"/>
</dbReference>
<dbReference type="OrthoDB" id="2157530at2759"/>
<sequence>MFTVSLGAIEDQYFALSYAWGDAKDRKPIAINGHERMVTVNLEAFLHEWRNGAVLEDRPEMYDTSFWIDAICINQEDMSERASQVNLMSKIYPSAKAAMCWLGQGSRSCEHGLEAIVRLGEHFYLEDDDAAGTYQNLAWNGMQNLFAMEYWVRAWIQQEFALA</sequence>
<dbReference type="InterPro" id="IPR010730">
    <property type="entry name" value="HET"/>
</dbReference>
<reference evidence="2 3" key="1">
    <citation type="submission" date="2020-01" db="EMBL/GenBank/DDBJ databases">
        <authorList>
            <consortium name="DOE Joint Genome Institute"/>
            <person name="Haridas S."/>
            <person name="Albert R."/>
            <person name="Binder M."/>
            <person name="Bloem J."/>
            <person name="Labutti K."/>
            <person name="Salamov A."/>
            <person name="Andreopoulos B."/>
            <person name="Baker S.E."/>
            <person name="Barry K."/>
            <person name="Bills G."/>
            <person name="Bluhm B.H."/>
            <person name="Cannon C."/>
            <person name="Castanera R."/>
            <person name="Culley D.E."/>
            <person name="Daum C."/>
            <person name="Ezra D."/>
            <person name="Gonzalez J.B."/>
            <person name="Henrissat B."/>
            <person name="Kuo A."/>
            <person name="Liang C."/>
            <person name="Lipzen A."/>
            <person name="Lutzoni F."/>
            <person name="Magnuson J."/>
            <person name="Mondo S."/>
            <person name="Nolan M."/>
            <person name="Ohm R."/>
            <person name="Pangilinan J."/>
            <person name="Park H.-J.H."/>
            <person name="Ramirez L."/>
            <person name="Alfaro M."/>
            <person name="Sun H."/>
            <person name="Tritt A."/>
            <person name="Yoshinaga Y."/>
            <person name="Zwiers L.-H.L."/>
            <person name="Turgeon B.G."/>
            <person name="Goodwin S.B."/>
            <person name="Spatafora J.W."/>
            <person name="Crous P.W."/>
            <person name="Grigoriev I.V."/>
        </authorList>
    </citation>
    <scope>NUCLEOTIDE SEQUENCE [LARGE SCALE GENOMIC DNA]</scope>
    <source>
        <strain evidence="2 3">CBS 611.86</strain>
    </source>
</reference>
<feature type="non-terminal residue" evidence="2">
    <location>
        <position position="163"/>
    </location>
</feature>
<dbReference type="EMBL" id="JAADJZ010000001">
    <property type="protein sequence ID" value="KAF2877763.1"/>
    <property type="molecule type" value="Genomic_DNA"/>
</dbReference>
<keyword evidence="3" id="KW-1185">Reference proteome</keyword>
<dbReference type="Pfam" id="PF06985">
    <property type="entry name" value="HET"/>
    <property type="match status" value="1"/>
</dbReference>
<feature type="domain" description="Heterokaryon incompatibility" evidence="1">
    <location>
        <begin position="13"/>
        <end position="159"/>
    </location>
</feature>
<evidence type="ECO:0000313" key="3">
    <source>
        <dbReference type="Proteomes" id="UP000481861"/>
    </source>
</evidence>
<accession>A0A7C8MKH9</accession>
<gene>
    <name evidence="2" type="ORF">BDV95DRAFT_478472</name>
</gene>
<organism evidence="2 3">
    <name type="scientific">Massariosphaeria phaeospora</name>
    <dbReference type="NCBI Taxonomy" id="100035"/>
    <lineage>
        <taxon>Eukaryota</taxon>
        <taxon>Fungi</taxon>
        <taxon>Dikarya</taxon>
        <taxon>Ascomycota</taxon>
        <taxon>Pezizomycotina</taxon>
        <taxon>Dothideomycetes</taxon>
        <taxon>Pleosporomycetidae</taxon>
        <taxon>Pleosporales</taxon>
        <taxon>Pleosporales incertae sedis</taxon>
        <taxon>Massariosphaeria</taxon>
    </lineage>
</organism>
<dbReference type="PANTHER" id="PTHR24148:SF73">
    <property type="entry name" value="HET DOMAIN PROTEIN (AFU_ORTHOLOGUE AFUA_8G01020)"/>
    <property type="match status" value="1"/>
</dbReference>
<dbReference type="AlphaFoldDB" id="A0A7C8MKH9"/>
<proteinExistence type="predicted"/>
<comment type="caution">
    <text evidence="2">The sequence shown here is derived from an EMBL/GenBank/DDBJ whole genome shotgun (WGS) entry which is preliminary data.</text>
</comment>
<protein>
    <submittedName>
        <fullName evidence="2">Heterokaryon incompatibility</fullName>
    </submittedName>
</protein>
<dbReference type="Proteomes" id="UP000481861">
    <property type="component" value="Unassembled WGS sequence"/>
</dbReference>
<name>A0A7C8MKH9_9PLEO</name>
<dbReference type="PANTHER" id="PTHR24148">
    <property type="entry name" value="ANKYRIN REPEAT DOMAIN-CONTAINING PROTEIN 39 HOMOLOG-RELATED"/>
    <property type="match status" value="1"/>
</dbReference>
<evidence type="ECO:0000313" key="2">
    <source>
        <dbReference type="EMBL" id="KAF2877763.1"/>
    </source>
</evidence>
<evidence type="ECO:0000259" key="1">
    <source>
        <dbReference type="Pfam" id="PF06985"/>
    </source>
</evidence>